<protein>
    <recommendedName>
        <fullName evidence="4">C2H2-type domain-containing protein</fullName>
    </recommendedName>
</protein>
<feature type="region of interest" description="Disordered" evidence="1">
    <location>
        <begin position="506"/>
        <end position="581"/>
    </location>
</feature>
<sequence>MDKKAMGPSLSQEKNEKWMSMPASSPRDNTQEAQAQTQDSFQPPEYFNGGERTISPPPVSLEKDMDPSLCSHLDNSQLDSSLPDTSDASSTSFLSRSSTLNSFSTVQTQDSDTTLCSQSNPSSDDTVSVPRSLTFPAMRPYAVDRKSLPNGASIRMVEQHTVFPFPTRVPGPMIQSSSGLRNTYLTWPVNQGQETPILNSQTIPSRHLTFPMERPRTPTNVEDTQSSVSQRNEERKVPDSPGLGNPLPQDVATSRAAVNAFRQEMSPDEPEFRALQIQTDMFLKSRLTASEQWMIGFLDSKQAGFHCQGVPNPSLLSQRRKGPHRNRPTSKTRKEQERVMNSDSRHCHVGRQRPCSPDSTMLSAASTVASSEVTMEPKDFRADEPGTPAEEIQGSRSPSPSLKNKPCGEGNRESSSQDSDDGTGFPHDDCSPENEEDEDFAYDQLVEGITNLVLESSCVGNVEEGAVPVELYVHNFLEQILNHPKPATKSQTLCLPIRNIPVQDNEAASDAGEPGMRGRGQNGNGGSSGGNKRKNKEAPAHSRNGGYGDEDGLDDSSEDWSNNLQEDKKQKIGRNGGKLSCPFRKRNPIRFNVRDHGSCALNGFADLALLKRHIKTSHQKRNGSTSCVRCKETFADQAALKHHLIQPEGCSLRTPTGNEDPEDGITEEVEQALKERRKVNNVGSWESLWELLFPQDPSDRIPDPYHDPPVELDEVQEHCYDEKTVCGFVHQQTIDGRKGITDHGFRYIVEALEYCRNKEGHERSKGRRERDLHFLNTVHKELDNRQYGLQAEQTHPVALCNQPHSVAPTHWEHYLNNPLPLGEDINFFSGQLPHFFMPEYGDEFGVNAAQVPAPDLNPSSEDPARHAAPQHAPTVFPYKDMLAQNDRPCPAAEGSAGRSSGPSSQSHDSGYQTSQELQAAALLHQQQLADGARPGDPSWDSFTTAMGDMPSQHASIPGRGPSDLCGVGTGPLMPDECGDAGSNSEEGFSPL</sequence>
<feature type="compositionally biased region" description="Acidic residues" evidence="1">
    <location>
        <begin position="548"/>
        <end position="558"/>
    </location>
</feature>
<feature type="region of interest" description="Disordered" evidence="1">
    <location>
        <begin position="309"/>
        <end position="435"/>
    </location>
</feature>
<organism evidence="2 3">
    <name type="scientific">Diaporthe vaccinii</name>
    <dbReference type="NCBI Taxonomy" id="105482"/>
    <lineage>
        <taxon>Eukaryota</taxon>
        <taxon>Fungi</taxon>
        <taxon>Dikarya</taxon>
        <taxon>Ascomycota</taxon>
        <taxon>Pezizomycotina</taxon>
        <taxon>Sordariomycetes</taxon>
        <taxon>Sordariomycetidae</taxon>
        <taxon>Diaporthales</taxon>
        <taxon>Diaporthaceae</taxon>
        <taxon>Diaporthe</taxon>
        <taxon>Diaporthe eres species complex</taxon>
    </lineage>
</organism>
<feature type="region of interest" description="Disordered" evidence="1">
    <location>
        <begin position="210"/>
        <end position="250"/>
    </location>
</feature>
<feature type="compositionally biased region" description="Low complexity" evidence="1">
    <location>
        <begin position="894"/>
        <end position="910"/>
    </location>
</feature>
<feature type="compositionally biased region" description="Polar residues" evidence="1">
    <location>
        <begin position="981"/>
        <end position="991"/>
    </location>
</feature>
<feature type="compositionally biased region" description="Low complexity" evidence="1">
    <location>
        <begin position="84"/>
        <end position="105"/>
    </location>
</feature>
<feature type="region of interest" description="Disordered" evidence="1">
    <location>
        <begin position="1"/>
        <end position="131"/>
    </location>
</feature>
<keyword evidence="3" id="KW-1185">Reference proteome</keyword>
<feature type="compositionally biased region" description="Polar residues" evidence="1">
    <location>
        <begin position="217"/>
        <end position="230"/>
    </location>
</feature>
<feature type="compositionally biased region" description="Polar residues" evidence="1">
    <location>
        <begin position="73"/>
        <end position="83"/>
    </location>
</feature>
<accession>A0ABR4ETB2</accession>
<feature type="compositionally biased region" description="Basic residues" evidence="1">
    <location>
        <begin position="318"/>
        <end position="331"/>
    </location>
</feature>
<feature type="region of interest" description="Disordered" evidence="1">
    <location>
        <begin position="849"/>
        <end position="869"/>
    </location>
</feature>
<reference evidence="2 3" key="1">
    <citation type="submission" date="2024-03" db="EMBL/GenBank/DDBJ databases">
        <title>A high-quality draft genome sequence of Diaporthe vaccinii, a causative agent of upright dieback and viscid rot disease in cranberry plants.</title>
        <authorList>
            <person name="Sarrasin M."/>
            <person name="Lang B.F."/>
            <person name="Burger G."/>
        </authorList>
    </citation>
    <scope>NUCLEOTIDE SEQUENCE [LARGE SCALE GENOMIC DNA]</scope>
    <source>
        <strain evidence="2 3">IS7</strain>
    </source>
</reference>
<evidence type="ECO:0000256" key="1">
    <source>
        <dbReference type="SAM" id="MobiDB-lite"/>
    </source>
</evidence>
<evidence type="ECO:0000313" key="3">
    <source>
        <dbReference type="Proteomes" id="UP001600888"/>
    </source>
</evidence>
<dbReference type="Proteomes" id="UP001600888">
    <property type="component" value="Unassembled WGS sequence"/>
</dbReference>
<feature type="compositionally biased region" description="Gly residues" evidence="1">
    <location>
        <begin position="515"/>
        <end position="529"/>
    </location>
</feature>
<name>A0ABR4ETB2_9PEZI</name>
<feature type="compositionally biased region" description="Polar residues" evidence="1">
    <location>
        <begin position="106"/>
        <end position="131"/>
    </location>
</feature>
<dbReference type="PANTHER" id="PTHR38166">
    <property type="entry name" value="C2H2-TYPE DOMAIN-CONTAINING PROTEIN-RELATED"/>
    <property type="match status" value="1"/>
</dbReference>
<comment type="caution">
    <text evidence="2">The sequence shown here is derived from an EMBL/GenBank/DDBJ whole genome shotgun (WGS) entry which is preliminary data.</text>
</comment>
<evidence type="ECO:0000313" key="2">
    <source>
        <dbReference type="EMBL" id="KAL2285682.1"/>
    </source>
</evidence>
<gene>
    <name evidence="2" type="ORF">FJTKL_07692</name>
</gene>
<feature type="region of interest" description="Disordered" evidence="1">
    <location>
        <begin position="928"/>
        <end position="991"/>
    </location>
</feature>
<feature type="region of interest" description="Disordered" evidence="1">
    <location>
        <begin position="884"/>
        <end position="912"/>
    </location>
</feature>
<dbReference type="PANTHER" id="PTHR38166:SF1">
    <property type="entry name" value="C2H2-TYPE DOMAIN-CONTAINING PROTEIN"/>
    <property type="match status" value="1"/>
</dbReference>
<feature type="compositionally biased region" description="Low complexity" evidence="1">
    <location>
        <begin position="363"/>
        <end position="374"/>
    </location>
</feature>
<proteinExistence type="predicted"/>
<feature type="compositionally biased region" description="Basic and acidic residues" evidence="1">
    <location>
        <begin position="332"/>
        <end position="346"/>
    </location>
</feature>
<feature type="compositionally biased region" description="Basic and acidic residues" evidence="1">
    <location>
        <begin position="375"/>
        <end position="384"/>
    </location>
</feature>
<feature type="compositionally biased region" description="Polar residues" evidence="1">
    <location>
        <begin position="22"/>
        <end position="41"/>
    </location>
</feature>
<dbReference type="EMBL" id="JBAWTH010000029">
    <property type="protein sequence ID" value="KAL2285682.1"/>
    <property type="molecule type" value="Genomic_DNA"/>
</dbReference>
<evidence type="ECO:0008006" key="4">
    <source>
        <dbReference type="Google" id="ProtNLM"/>
    </source>
</evidence>